<keyword evidence="3 6" id="KW-0812">Transmembrane</keyword>
<dbReference type="PANTHER" id="PTHR30238:SF4">
    <property type="entry name" value="SLL1022 PROTEIN"/>
    <property type="match status" value="1"/>
</dbReference>
<accession>A0A239YUJ6</accession>
<evidence type="ECO:0000256" key="5">
    <source>
        <dbReference type="ARBA" id="ARBA00023136"/>
    </source>
</evidence>
<dbReference type="InterPro" id="IPR022301">
    <property type="entry name" value="Integral_membrane_YjbE"/>
</dbReference>
<keyword evidence="8" id="KW-1185">Reference proteome</keyword>
<feature type="transmembrane region" description="Helical" evidence="6">
    <location>
        <begin position="108"/>
        <end position="128"/>
    </location>
</feature>
<name>A0A239YUJ6_9FIRM</name>
<evidence type="ECO:0000256" key="3">
    <source>
        <dbReference type="ARBA" id="ARBA00022692"/>
    </source>
</evidence>
<dbReference type="PANTHER" id="PTHR30238">
    <property type="entry name" value="MEMBRANE BOUND PREDICTED REDOX MODULATOR"/>
    <property type="match status" value="1"/>
</dbReference>
<evidence type="ECO:0000256" key="6">
    <source>
        <dbReference type="SAM" id="Phobius"/>
    </source>
</evidence>
<gene>
    <name evidence="7" type="ORF">SAMEA44547418_00733</name>
</gene>
<feature type="transmembrane region" description="Helical" evidence="6">
    <location>
        <begin position="45"/>
        <end position="65"/>
    </location>
</feature>
<evidence type="ECO:0000256" key="1">
    <source>
        <dbReference type="ARBA" id="ARBA00004141"/>
    </source>
</evidence>
<evidence type="ECO:0000256" key="4">
    <source>
        <dbReference type="ARBA" id="ARBA00022989"/>
    </source>
</evidence>
<comment type="similarity">
    <text evidence="2">Belongs to the TerC family.</text>
</comment>
<feature type="transmembrane region" description="Helical" evidence="6">
    <location>
        <begin position="12"/>
        <end position="33"/>
    </location>
</feature>
<dbReference type="KEGG" id="vrm:44547418_00733"/>
<reference evidence="7 8" key="1">
    <citation type="submission" date="2017-06" db="EMBL/GenBank/DDBJ databases">
        <authorList>
            <consortium name="Pathogen Informatics"/>
        </authorList>
    </citation>
    <scope>NUCLEOTIDE SEQUENCE [LARGE SCALE GENOMIC DNA]</scope>
    <source>
        <strain evidence="7 8">NCTC12018</strain>
    </source>
</reference>
<protein>
    <submittedName>
        <fullName evidence="7">Integral membrane protein, YjbE family</fullName>
    </submittedName>
</protein>
<keyword evidence="4 6" id="KW-1133">Transmembrane helix</keyword>
<feature type="transmembrane region" description="Helical" evidence="6">
    <location>
        <begin position="165"/>
        <end position="183"/>
    </location>
</feature>
<evidence type="ECO:0000313" key="7">
    <source>
        <dbReference type="EMBL" id="SNV62233.1"/>
    </source>
</evidence>
<dbReference type="AlphaFoldDB" id="A0A239YUJ6"/>
<keyword evidence="5 6" id="KW-0472">Membrane</keyword>
<dbReference type="InterPro" id="IPR005496">
    <property type="entry name" value="Integral_membrane_TerC"/>
</dbReference>
<dbReference type="EMBL" id="LT906470">
    <property type="protein sequence ID" value="SNV62233.1"/>
    <property type="molecule type" value="Genomic_DNA"/>
</dbReference>
<comment type="subcellular location">
    <subcellularLocation>
        <location evidence="1">Membrane</location>
        <topology evidence="1">Multi-pass membrane protein</topology>
    </subcellularLocation>
</comment>
<feature type="transmembrane region" description="Helical" evidence="6">
    <location>
        <begin position="134"/>
        <end position="153"/>
    </location>
</feature>
<sequence>MDIVSAQGLLAMLQIIVIDILLAGDNAIVIGMAARNLPADLQKKAIFWGTAGAIILRLVMAFLFVEALNNIPALRLVGGILLLWIGYKLVADDGKEHTIEAKDNLRSAIMTIVIADGVMGIDNVIGVVGAAGGHMMMVAIGMLITVPIIIYGSTLFVKVIERFPIILYIGGGILAWVGAAMSVEDKLIAHVVEPYVLFIKITAVIIIVGASLLTNKLKNNR</sequence>
<proteinExistence type="inferred from homology"/>
<evidence type="ECO:0000256" key="2">
    <source>
        <dbReference type="ARBA" id="ARBA00007511"/>
    </source>
</evidence>
<evidence type="ECO:0000313" key="8">
    <source>
        <dbReference type="Proteomes" id="UP000214973"/>
    </source>
</evidence>
<dbReference type="RefSeq" id="WP_095066699.1">
    <property type="nucleotide sequence ID" value="NZ_LT906470.1"/>
</dbReference>
<dbReference type="Proteomes" id="UP000214973">
    <property type="component" value="Chromosome 1"/>
</dbReference>
<organism evidence="7 8">
    <name type="scientific">Veillonella rodentium</name>
    <dbReference type="NCBI Taxonomy" id="248315"/>
    <lineage>
        <taxon>Bacteria</taxon>
        <taxon>Bacillati</taxon>
        <taxon>Bacillota</taxon>
        <taxon>Negativicutes</taxon>
        <taxon>Veillonellales</taxon>
        <taxon>Veillonellaceae</taxon>
        <taxon>Veillonella</taxon>
    </lineage>
</organism>
<dbReference type="NCBIfam" id="TIGR03717">
    <property type="entry name" value="R_switched_YjbE"/>
    <property type="match status" value="1"/>
</dbReference>
<feature type="transmembrane region" description="Helical" evidence="6">
    <location>
        <begin position="195"/>
        <end position="214"/>
    </location>
</feature>
<dbReference type="Pfam" id="PF03741">
    <property type="entry name" value="TerC"/>
    <property type="match status" value="1"/>
</dbReference>
<dbReference type="GO" id="GO:0016020">
    <property type="term" value="C:membrane"/>
    <property type="evidence" value="ECO:0007669"/>
    <property type="project" value="UniProtKB-SubCell"/>
</dbReference>
<feature type="transmembrane region" description="Helical" evidence="6">
    <location>
        <begin position="71"/>
        <end position="87"/>
    </location>
</feature>